<dbReference type="RefSeq" id="WP_039413275.1">
    <property type="nucleotide sequence ID" value="NZ_JWSZ01000004.1"/>
</dbReference>
<feature type="domain" description="Glycosyltransferase subfamily 4-like N-terminal" evidence="3">
    <location>
        <begin position="20"/>
        <end position="171"/>
    </location>
</feature>
<dbReference type="SUPFAM" id="SSF53756">
    <property type="entry name" value="UDP-Glycosyltransferase/glycogen phosphorylase"/>
    <property type="match status" value="1"/>
</dbReference>
<protein>
    <recommendedName>
        <fullName evidence="3">Glycosyltransferase subfamily 4-like N-terminal domain-containing protein</fullName>
    </recommendedName>
</protein>
<sequence>MTEVSIVQPYVPRYRIPFFDQLAAALSRDGITLRVIAGQASHEQRARGDSATAPWMEAVESRVIRVRSRHLSLTNSRSLWLRSDAVIVPHQGTSFDALTAIGLSPRLPVGVWGHIAPYTSPLNPLDGRVERWQLRRARHVFAYMPGGAQFARERGVPDAKITTVMNTIDTSALTQALEESTPDDTTRFLERSGAPRRPYVAYIGGLDASKRIEFLAESLELLHQRRSDAHVVVAGQGTDQHLLAPAVARGQATLVGYVGVREKAAVLNGASAVLNPGRVGLVAVDCLVARRPLITTDWPWHAPEIEYLTVGDSVILTPDNAAAFADAIQRSVHDPGLERTLHWPRPPTMDAMVANFYAGTIALLNS</sequence>
<dbReference type="PANTHER" id="PTHR12526:SF510">
    <property type="entry name" value="D-INOSITOL 3-PHOSPHATE GLYCOSYLTRANSFERASE"/>
    <property type="match status" value="1"/>
</dbReference>
<keyword evidence="2" id="KW-0808">Transferase</keyword>
<evidence type="ECO:0000256" key="1">
    <source>
        <dbReference type="ARBA" id="ARBA00022676"/>
    </source>
</evidence>
<dbReference type="InterPro" id="IPR028098">
    <property type="entry name" value="Glyco_trans_4-like_N"/>
</dbReference>
<organism evidence="4 5">
    <name type="scientific">Microbacterium hominis</name>
    <dbReference type="NCBI Taxonomy" id="162426"/>
    <lineage>
        <taxon>Bacteria</taxon>
        <taxon>Bacillati</taxon>
        <taxon>Actinomycetota</taxon>
        <taxon>Actinomycetes</taxon>
        <taxon>Micrococcales</taxon>
        <taxon>Microbacteriaceae</taxon>
        <taxon>Microbacterium</taxon>
    </lineage>
</organism>
<dbReference type="Pfam" id="PF13692">
    <property type="entry name" value="Glyco_trans_1_4"/>
    <property type="match status" value="1"/>
</dbReference>
<dbReference type="PANTHER" id="PTHR12526">
    <property type="entry name" value="GLYCOSYLTRANSFERASE"/>
    <property type="match status" value="1"/>
</dbReference>
<dbReference type="CDD" id="cd03801">
    <property type="entry name" value="GT4_PimA-like"/>
    <property type="match status" value="1"/>
</dbReference>
<accession>A0A0B4CDR0</accession>
<dbReference type="GO" id="GO:0016757">
    <property type="term" value="F:glycosyltransferase activity"/>
    <property type="evidence" value="ECO:0007669"/>
    <property type="project" value="UniProtKB-KW"/>
</dbReference>
<dbReference type="EMBL" id="JWSZ01000004">
    <property type="protein sequence ID" value="KIC59374.1"/>
    <property type="molecule type" value="Genomic_DNA"/>
</dbReference>
<name>A0A0B4CDR0_9MICO</name>
<dbReference type="AlphaFoldDB" id="A0A0B4CDR0"/>
<keyword evidence="1" id="KW-0328">Glycosyltransferase</keyword>
<gene>
    <name evidence="4" type="ORF">RM52_04025</name>
</gene>
<evidence type="ECO:0000313" key="4">
    <source>
        <dbReference type="EMBL" id="KIC59374.1"/>
    </source>
</evidence>
<comment type="caution">
    <text evidence="4">The sequence shown here is derived from an EMBL/GenBank/DDBJ whole genome shotgun (WGS) entry which is preliminary data.</text>
</comment>
<evidence type="ECO:0000313" key="5">
    <source>
        <dbReference type="Proteomes" id="UP000031202"/>
    </source>
</evidence>
<proteinExistence type="predicted"/>
<evidence type="ECO:0000259" key="3">
    <source>
        <dbReference type="Pfam" id="PF13439"/>
    </source>
</evidence>
<dbReference type="Proteomes" id="UP000031202">
    <property type="component" value="Unassembled WGS sequence"/>
</dbReference>
<dbReference type="Gene3D" id="3.40.50.2000">
    <property type="entry name" value="Glycogen Phosphorylase B"/>
    <property type="match status" value="2"/>
</dbReference>
<reference evidence="4 5" key="1">
    <citation type="submission" date="2014-12" db="EMBL/GenBank/DDBJ databases">
        <title>Genome sequencing of Microbacterium hominis TPW29.</title>
        <authorList>
            <person name="Tan P.W."/>
            <person name="Chan K.-G."/>
        </authorList>
    </citation>
    <scope>NUCLEOTIDE SEQUENCE [LARGE SCALE GENOMIC DNA]</scope>
    <source>
        <strain evidence="4 5">TPW29</strain>
    </source>
</reference>
<evidence type="ECO:0000256" key="2">
    <source>
        <dbReference type="ARBA" id="ARBA00022679"/>
    </source>
</evidence>
<dbReference type="Pfam" id="PF13439">
    <property type="entry name" value="Glyco_transf_4"/>
    <property type="match status" value="1"/>
</dbReference>